<dbReference type="RefSeq" id="WP_252952084.1">
    <property type="nucleotide sequence ID" value="NZ_JAFIRR010000027.1"/>
</dbReference>
<keyword evidence="2 10" id="KW-0813">Transport</keyword>
<dbReference type="CDD" id="cd01347">
    <property type="entry name" value="ligand_gated_channel"/>
    <property type="match status" value="1"/>
</dbReference>
<keyword evidence="8 10" id="KW-0472">Membrane</keyword>
<feature type="domain" description="TonB-dependent receptor plug" evidence="14">
    <location>
        <begin position="52"/>
        <end position="160"/>
    </location>
</feature>
<evidence type="ECO:0000259" key="14">
    <source>
        <dbReference type="Pfam" id="PF07715"/>
    </source>
</evidence>
<evidence type="ECO:0000313" key="16">
    <source>
        <dbReference type="Proteomes" id="UP001523392"/>
    </source>
</evidence>
<evidence type="ECO:0000256" key="1">
    <source>
        <dbReference type="ARBA" id="ARBA00004571"/>
    </source>
</evidence>
<evidence type="ECO:0000256" key="9">
    <source>
        <dbReference type="ARBA" id="ARBA00023237"/>
    </source>
</evidence>
<keyword evidence="16" id="KW-1185">Reference proteome</keyword>
<dbReference type="EMBL" id="JAFIRR010000027">
    <property type="protein sequence ID" value="MCO6415486.1"/>
    <property type="molecule type" value="Genomic_DNA"/>
</dbReference>
<dbReference type="PANTHER" id="PTHR30069">
    <property type="entry name" value="TONB-DEPENDENT OUTER MEMBRANE RECEPTOR"/>
    <property type="match status" value="1"/>
</dbReference>
<dbReference type="InterPro" id="IPR012910">
    <property type="entry name" value="Plug_dom"/>
</dbReference>
<reference evidence="15 16" key="1">
    <citation type="submission" date="2021-12" db="EMBL/GenBank/DDBJ databases">
        <title>Siccirubricoccus leaddurans sp. nov., a high concentration Zn2+ tolerance bacterium.</title>
        <authorList>
            <person name="Cao Y."/>
        </authorList>
    </citation>
    <scope>NUCLEOTIDE SEQUENCE [LARGE SCALE GENOMIC DNA]</scope>
    <source>
        <strain evidence="15 16">KC 17139</strain>
    </source>
</reference>
<keyword evidence="3 10" id="KW-1134">Transmembrane beta strand</keyword>
<gene>
    <name evidence="15" type="ORF">JYK14_04750</name>
</gene>
<dbReference type="Proteomes" id="UP001523392">
    <property type="component" value="Unassembled WGS sequence"/>
</dbReference>
<dbReference type="PANTHER" id="PTHR30069:SF53">
    <property type="entry name" value="COLICIN I RECEPTOR-RELATED"/>
    <property type="match status" value="1"/>
</dbReference>
<evidence type="ECO:0000256" key="5">
    <source>
        <dbReference type="ARBA" id="ARBA00022729"/>
    </source>
</evidence>
<evidence type="ECO:0000256" key="3">
    <source>
        <dbReference type="ARBA" id="ARBA00022452"/>
    </source>
</evidence>
<keyword evidence="6" id="KW-0406">Ion transport</keyword>
<evidence type="ECO:0000313" key="15">
    <source>
        <dbReference type="EMBL" id="MCO6415486.1"/>
    </source>
</evidence>
<evidence type="ECO:0000256" key="6">
    <source>
        <dbReference type="ARBA" id="ARBA00023065"/>
    </source>
</evidence>
<keyword evidence="9 10" id="KW-0998">Cell outer membrane</keyword>
<dbReference type="Pfam" id="PF07715">
    <property type="entry name" value="Plug"/>
    <property type="match status" value="1"/>
</dbReference>
<feature type="signal peptide" evidence="12">
    <location>
        <begin position="1"/>
        <end position="34"/>
    </location>
</feature>
<accession>A0ABT1D0Q0</accession>
<feature type="domain" description="TonB-dependent receptor-like beta-barrel" evidence="13">
    <location>
        <begin position="234"/>
        <end position="645"/>
    </location>
</feature>
<keyword evidence="15" id="KW-0675">Receptor</keyword>
<evidence type="ECO:0000256" key="11">
    <source>
        <dbReference type="RuleBase" id="RU003357"/>
    </source>
</evidence>
<protein>
    <submittedName>
        <fullName evidence="15">TonB-dependent receptor</fullName>
    </submittedName>
</protein>
<dbReference type="InterPro" id="IPR000531">
    <property type="entry name" value="Beta-barrel_TonB"/>
</dbReference>
<evidence type="ECO:0000259" key="13">
    <source>
        <dbReference type="Pfam" id="PF00593"/>
    </source>
</evidence>
<dbReference type="PROSITE" id="PS52016">
    <property type="entry name" value="TONB_DEPENDENT_REC_3"/>
    <property type="match status" value="1"/>
</dbReference>
<dbReference type="Gene3D" id="2.170.130.10">
    <property type="entry name" value="TonB-dependent receptor, plug domain"/>
    <property type="match status" value="1"/>
</dbReference>
<dbReference type="InterPro" id="IPR037066">
    <property type="entry name" value="Plug_dom_sf"/>
</dbReference>
<feature type="chain" id="PRO_5045287391" evidence="12">
    <location>
        <begin position="35"/>
        <end position="671"/>
    </location>
</feature>
<organism evidence="15 16">
    <name type="scientific">Siccirubricoccus soli</name>
    <dbReference type="NCBI Taxonomy" id="2899147"/>
    <lineage>
        <taxon>Bacteria</taxon>
        <taxon>Pseudomonadati</taxon>
        <taxon>Pseudomonadota</taxon>
        <taxon>Alphaproteobacteria</taxon>
        <taxon>Acetobacterales</taxon>
        <taxon>Roseomonadaceae</taxon>
        <taxon>Siccirubricoccus</taxon>
    </lineage>
</organism>
<dbReference type="InterPro" id="IPR039426">
    <property type="entry name" value="TonB-dep_rcpt-like"/>
</dbReference>
<evidence type="ECO:0000256" key="12">
    <source>
        <dbReference type="SAM" id="SignalP"/>
    </source>
</evidence>
<evidence type="ECO:0000256" key="8">
    <source>
        <dbReference type="ARBA" id="ARBA00023136"/>
    </source>
</evidence>
<dbReference type="Pfam" id="PF00593">
    <property type="entry name" value="TonB_dep_Rec_b-barrel"/>
    <property type="match status" value="1"/>
</dbReference>
<comment type="caution">
    <text evidence="15">The sequence shown here is derived from an EMBL/GenBank/DDBJ whole genome shotgun (WGS) entry which is preliminary data.</text>
</comment>
<evidence type="ECO:0000256" key="4">
    <source>
        <dbReference type="ARBA" id="ARBA00022692"/>
    </source>
</evidence>
<keyword evidence="4 10" id="KW-0812">Transmembrane</keyword>
<comment type="similarity">
    <text evidence="10 11">Belongs to the TonB-dependent receptor family.</text>
</comment>
<comment type="subcellular location">
    <subcellularLocation>
        <location evidence="1 10">Cell outer membrane</location>
        <topology evidence="1 10">Multi-pass membrane protein</topology>
    </subcellularLocation>
</comment>
<keyword evidence="7 11" id="KW-0798">TonB box</keyword>
<evidence type="ECO:0000256" key="7">
    <source>
        <dbReference type="ARBA" id="ARBA00023077"/>
    </source>
</evidence>
<sequence>MAPPRALSCSLRWAAPWAGLLAAGLLPLASPAGAQSVLPETIVTATRPPTPQERIPAAVTIVTREEIEARGAQSLAEALATVPGLHLAPSGGLGQLTYGFLRGAGSASLLVLQDGVPINDAAAPSGAFDFSQELLMDVERIEVIRGPLSVMYGSAAGQGVINLVTRRAPPDRGFAPYGELAAGSNNTLRAGLGAAGTVGAFDYLLSGQSLSTRGSNAVAPRFSSSQGERDGFRGGYTTARLGWSPEAGTRIEGLLRWRETKFGLDNIPNDDPNYSGFDRRWYGQIHAETRPWRGSWTTGLRIFSSEQQRRYSNFPDALDPTREDSRYRSTRTGLEWTNTLRLPDAGALRDGTLGFGVIHVLEEARSRQDFPSGFGDFVSSLRGGQHTTAGYATVQYRLGERLDLTAGFRHDAVTGATSETTWRLGAAYALPELATRLRVAGGSGFRAPSLFERYGIGRFDGFVTSTGNPNLKPERSLGWEIGADTDLALFGQPRFATASWTFFQSRVRDQIVNVFDGSSSTYVNIDRARIHGAELALTLRPAPWLEAGAAWTITEAFDATTDRRLPRRPEHVVTLTGTVRPLPDLVLAPTVLFTGRSPEGPFASYDNAGTAFTTPRSNKAGTVFHLTATWQWKPEIALFLEGRNLTNSRWEPVNGFVTPGRTLLLGTRFAL</sequence>
<dbReference type="Gene3D" id="2.40.170.20">
    <property type="entry name" value="TonB-dependent receptor, beta-barrel domain"/>
    <property type="match status" value="1"/>
</dbReference>
<dbReference type="InterPro" id="IPR036942">
    <property type="entry name" value="Beta-barrel_TonB_sf"/>
</dbReference>
<name>A0ABT1D0Q0_9PROT</name>
<dbReference type="SUPFAM" id="SSF56935">
    <property type="entry name" value="Porins"/>
    <property type="match status" value="1"/>
</dbReference>
<evidence type="ECO:0000256" key="2">
    <source>
        <dbReference type="ARBA" id="ARBA00022448"/>
    </source>
</evidence>
<evidence type="ECO:0000256" key="10">
    <source>
        <dbReference type="PROSITE-ProRule" id="PRU01360"/>
    </source>
</evidence>
<proteinExistence type="inferred from homology"/>
<keyword evidence="5 12" id="KW-0732">Signal</keyword>